<feature type="domain" description="N-acetyltransferase" evidence="1">
    <location>
        <begin position="9"/>
        <end position="174"/>
    </location>
</feature>
<dbReference type="PROSITE" id="PS51186">
    <property type="entry name" value="GNAT"/>
    <property type="match status" value="1"/>
</dbReference>
<accession>A0ABT1AW01</accession>
<dbReference type="InterPro" id="IPR000182">
    <property type="entry name" value="GNAT_dom"/>
</dbReference>
<dbReference type="SUPFAM" id="SSF55729">
    <property type="entry name" value="Acyl-CoA N-acyltransferases (Nat)"/>
    <property type="match status" value="1"/>
</dbReference>
<dbReference type="PANTHER" id="PTHR43415:SF3">
    <property type="entry name" value="GNAT-FAMILY ACETYLTRANSFERASE"/>
    <property type="match status" value="1"/>
</dbReference>
<comment type="caution">
    <text evidence="2">The sequence shown here is derived from an EMBL/GenBank/DDBJ whole genome shotgun (WGS) entry which is preliminary data.</text>
</comment>
<gene>
    <name evidence="2" type="ORF">NG653_02725</name>
</gene>
<protein>
    <submittedName>
        <fullName evidence="2">GNAT family N-acetyltransferase</fullName>
    </submittedName>
</protein>
<dbReference type="InterPro" id="IPR016181">
    <property type="entry name" value="Acyl_CoA_acyltransferase"/>
</dbReference>
<dbReference type="Pfam" id="PF13302">
    <property type="entry name" value="Acetyltransf_3"/>
    <property type="match status" value="1"/>
</dbReference>
<dbReference type="Proteomes" id="UP001206312">
    <property type="component" value="Unassembled WGS sequence"/>
</dbReference>
<dbReference type="EMBL" id="JAMXIB010000001">
    <property type="protein sequence ID" value="MCO5723755.1"/>
    <property type="molecule type" value="Genomic_DNA"/>
</dbReference>
<name>A0ABT1AW01_9FLAO</name>
<dbReference type="Gene3D" id="3.40.630.30">
    <property type="match status" value="1"/>
</dbReference>
<keyword evidence="3" id="KW-1185">Reference proteome</keyword>
<evidence type="ECO:0000313" key="3">
    <source>
        <dbReference type="Proteomes" id="UP001206312"/>
    </source>
</evidence>
<proteinExistence type="predicted"/>
<organism evidence="2 3">
    <name type="scientific">Robiginitalea marina</name>
    <dbReference type="NCBI Taxonomy" id="2954105"/>
    <lineage>
        <taxon>Bacteria</taxon>
        <taxon>Pseudomonadati</taxon>
        <taxon>Bacteroidota</taxon>
        <taxon>Flavobacteriia</taxon>
        <taxon>Flavobacteriales</taxon>
        <taxon>Flavobacteriaceae</taxon>
        <taxon>Robiginitalea</taxon>
    </lineage>
</organism>
<evidence type="ECO:0000313" key="2">
    <source>
        <dbReference type="EMBL" id="MCO5723755.1"/>
    </source>
</evidence>
<dbReference type="PANTHER" id="PTHR43415">
    <property type="entry name" value="SPERMIDINE N(1)-ACETYLTRANSFERASE"/>
    <property type="match status" value="1"/>
</dbReference>
<sequence>MNYLQGDTVLLRALEPGDLEFLYAMENDPGIWGVSGTLAPYSRKVLKDYLDRAHLDIYEARQLRLAINSRRESHLVGLVDLYDFDPVNLKAGVGILISARHRGHGFGSQALRVLCDYAFGVLQLHQVYASVGVSNAPSLGLFRKAGFRETGIRLHWLRTPEGFENEVFFQKFRENVS</sequence>
<dbReference type="RefSeq" id="WP_252740122.1">
    <property type="nucleotide sequence ID" value="NZ_JAMXIB010000001.1"/>
</dbReference>
<reference evidence="2 3" key="1">
    <citation type="submission" date="2022-06" db="EMBL/GenBank/DDBJ databases">
        <authorList>
            <person name="Xuan X."/>
        </authorList>
    </citation>
    <scope>NUCLEOTIDE SEQUENCE [LARGE SCALE GENOMIC DNA]</scope>
    <source>
        <strain evidence="2 3">2V75</strain>
    </source>
</reference>
<evidence type="ECO:0000259" key="1">
    <source>
        <dbReference type="PROSITE" id="PS51186"/>
    </source>
</evidence>